<dbReference type="RefSeq" id="WP_382433171.1">
    <property type="nucleotide sequence ID" value="NZ_JBHSHJ010000009.1"/>
</dbReference>
<keyword evidence="4 5" id="KW-0472">Membrane</keyword>
<feature type="transmembrane region" description="Helical" evidence="5">
    <location>
        <begin position="352"/>
        <end position="382"/>
    </location>
</feature>
<evidence type="ECO:0000313" key="8">
    <source>
        <dbReference type="Proteomes" id="UP001596001"/>
    </source>
</evidence>
<organism evidence="7 8">
    <name type="scientific">Giesbergeria sinuosa</name>
    <dbReference type="NCBI Taxonomy" id="80883"/>
    <lineage>
        <taxon>Bacteria</taxon>
        <taxon>Pseudomonadati</taxon>
        <taxon>Pseudomonadota</taxon>
        <taxon>Betaproteobacteria</taxon>
        <taxon>Burkholderiales</taxon>
        <taxon>Comamonadaceae</taxon>
        <taxon>Giesbergeria</taxon>
    </lineage>
</organism>
<protein>
    <submittedName>
        <fullName evidence="7">SulP family inorganic anion transporter</fullName>
    </submittedName>
</protein>
<feature type="transmembrane region" description="Helical" evidence="5">
    <location>
        <begin position="214"/>
        <end position="235"/>
    </location>
</feature>
<dbReference type="SUPFAM" id="SSF52091">
    <property type="entry name" value="SpoIIaa-like"/>
    <property type="match status" value="1"/>
</dbReference>
<evidence type="ECO:0000256" key="2">
    <source>
        <dbReference type="ARBA" id="ARBA00022692"/>
    </source>
</evidence>
<comment type="caution">
    <text evidence="7">The sequence shown here is derived from an EMBL/GenBank/DDBJ whole genome shotgun (WGS) entry which is preliminary data.</text>
</comment>
<feature type="transmembrane region" description="Helical" evidence="5">
    <location>
        <begin position="175"/>
        <end position="193"/>
    </location>
</feature>
<evidence type="ECO:0000256" key="3">
    <source>
        <dbReference type="ARBA" id="ARBA00022989"/>
    </source>
</evidence>
<comment type="subcellular location">
    <subcellularLocation>
        <location evidence="1">Membrane</location>
        <topology evidence="1">Multi-pass membrane protein</topology>
    </subcellularLocation>
</comment>
<name>A0ABV9QEE2_9BURK</name>
<dbReference type="InterPro" id="IPR036513">
    <property type="entry name" value="STAS_dom_sf"/>
</dbReference>
<dbReference type="PROSITE" id="PS50801">
    <property type="entry name" value="STAS"/>
    <property type="match status" value="1"/>
</dbReference>
<feature type="transmembrane region" description="Helical" evidence="5">
    <location>
        <begin position="59"/>
        <end position="90"/>
    </location>
</feature>
<dbReference type="Gene3D" id="3.30.750.24">
    <property type="entry name" value="STAS domain"/>
    <property type="match status" value="1"/>
</dbReference>
<evidence type="ECO:0000259" key="6">
    <source>
        <dbReference type="PROSITE" id="PS50801"/>
    </source>
</evidence>
<feature type="transmembrane region" description="Helical" evidence="5">
    <location>
        <begin position="403"/>
        <end position="433"/>
    </location>
</feature>
<dbReference type="Pfam" id="PF01740">
    <property type="entry name" value="STAS"/>
    <property type="match status" value="1"/>
</dbReference>
<dbReference type="InterPro" id="IPR001902">
    <property type="entry name" value="SLC26A/SulP_fam"/>
</dbReference>
<keyword evidence="3 5" id="KW-1133">Transmembrane helix</keyword>
<dbReference type="InterPro" id="IPR011547">
    <property type="entry name" value="SLC26A/SulP_dom"/>
</dbReference>
<feature type="transmembrane region" description="Helical" evidence="5">
    <location>
        <begin position="268"/>
        <end position="288"/>
    </location>
</feature>
<accession>A0ABV9QEE2</accession>
<dbReference type="Pfam" id="PF00916">
    <property type="entry name" value="Sulfate_transp"/>
    <property type="match status" value="1"/>
</dbReference>
<feature type="transmembrane region" description="Helical" evidence="5">
    <location>
        <begin position="309"/>
        <end position="332"/>
    </location>
</feature>
<reference evidence="8" key="1">
    <citation type="journal article" date="2019" name="Int. J. Syst. Evol. Microbiol.">
        <title>The Global Catalogue of Microorganisms (GCM) 10K type strain sequencing project: providing services to taxonomists for standard genome sequencing and annotation.</title>
        <authorList>
            <consortium name="The Broad Institute Genomics Platform"/>
            <consortium name="The Broad Institute Genome Sequencing Center for Infectious Disease"/>
            <person name="Wu L."/>
            <person name="Ma J."/>
        </authorList>
    </citation>
    <scope>NUCLEOTIDE SEQUENCE [LARGE SCALE GENOMIC DNA]</scope>
    <source>
        <strain evidence="8">CCUG 49452</strain>
    </source>
</reference>
<feature type="transmembrane region" description="Helical" evidence="5">
    <location>
        <begin position="96"/>
        <end position="116"/>
    </location>
</feature>
<feature type="transmembrane region" description="Helical" evidence="5">
    <location>
        <begin position="123"/>
        <end position="143"/>
    </location>
</feature>
<evidence type="ECO:0000313" key="7">
    <source>
        <dbReference type="EMBL" id="MFC4789619.1"/>
    </source>
</evidence>
<evidence type="ECO:0000256" key="4">
    <source>
        <dbReference type="ARBA" id="ARBA00023136"/>
    </source>
</evidence>
<dbReference type="CDD" id="cd07042">
    <property type="entry name" value="STAS_SulP_like_sulfate_transporter"/>
    <property type="match status" value="1"/>
</dbReference>
<gene>
    <name evidence="7" type="ORF">ACFO6X_11575</name>
</gene>
<evidence type="ECO:0000256" key="5">
    <source>
        <dbReference type="SAM" id="Phobius"/>
    </source>
</evidence>
<feature type="transmembrane region" description="Helical" evidence="5">
    <location>
        <begin position="27"/>
        <end position="47"/>
    </location>
</feature>
<evidence type="ECO:0000256" key="1">
    <source>
        <dbReference type="ARBA" id="ARBA00004141"/>
    </source>
</evidence>
<sequence>MSWSFAFRPRALDALRGYDRGRALTDIGAGATVGIVALPLAMAFAIASGLKPEAGLWTAIIGGFLVSLLGGTNVQIGGPAGAFIVIVYGIVERYGLANLLISTACAGVLLLALGLFRMGNLVRFVPVSIVIGFTNGIAVLIALSQLKDWWGLDIEKMPGNFFSQVHVLALHIDTINVYALGLGLACLGGLFLWPRLFLKGSPVLRVAEGHTVRVFARVPAPVVALVTLTALAYLLELPVETIGSRFGGIPQQPPAFALPSFSWETARLLATPTLTIALLGAIESLLCARVADQLATDPHIRKHDPNQELMAQGIANLVVPFFGGMPVTGTIARTVTNLRAGATTPVAGMVHALVLAVIVLLAAPLALHIPLAVLAGILLFVAWNMGEWHEFVRLKHFSNHYRLLMLGTFFLTVVFDLTVAVEVGLALACVLFVRRMGALFRAEPLSEPAPGCAITAGPRPRLIWQLHGALFFGAVAKVDPMVQAVESGPEGVEVVLDMSGLFALDTTGLDGLEQILKAVGLRGGVLHFCQAQEQPRSLMERSGFTQRVAAQNAAQKAPQP</sequence>
<proteinExistence type="predicted"/>
<feature type="domain" description="STAS" evidence="6">
    <location>
        <begin position="462"/>
        <end position="560"/>
    </location>
</feature>
<dbReference type="EMBL" id="JBHSHJ010000009">
    <property type="protein sequence ID" value="MFC4789619.1"/>
    <property type="molecule type" value="Genomic_DNA"/>
</dbReference>
<keyword evidence="8" id="KW-1185">Reference proteome</keyword>
<dbReference type="PANTHER" id="PTHR11814">
    <property type="entry name" value="SULFATE TRANSPORTER"/>
    <property type="match status" value="1"/>
</dbReference>
<keyword evidence="2 5" id="KW-0812">Transmembrane</keyword>
<dbReference type="Proteomes" id="UP001596001">
    <property type="component" value="Unassembled WGS sequence"/>
</dbReference>
<dbReference type="InterPro" id="IPR002645">
    <property type="entry name" value="STAS_dom"/>
</dbReference>